<dbReference type="InterPro" id="IPR034122">
    <property type="entry name" value="Retropepsin-like_bacterial"/>
</dbReference>
<evidence type="ECO:0008006" key="3">
    <source>
        <dbReference type="Google" id="ProtNLM"/>
    </source>
</evidence>
<comment type="caution">
    <text evidence="1">The sequence shown here is derived from an EMBL/GenBank/DDBJ whole genome shotgun (WGS) entry which is preliminary data.</text>
</comment>
<accession>A0AAE0C882</accession>
<name>A0AAE0C882_9CHLO</name>
<dbReference type="CDD" id="cd05483">
    <property type="entry name" value="retropepsin_like_bacteria"/>
    <property type="match status" value="1"/>
</dbReference>
<dbReference type="Gene3D" id="2.40.70.10">
    <property type="entry name" value="Acid Proteases"/>
    <property type="match status" value="1"/>
</dbReference>
<dbReference type="EMBL" id="LGRX02026834">
    <property type="protein sequence ID" value="KAK3250232.1"/>
    <property type="molecule type" value="Genomic_DNA"/>
</dbReference>
<sequence length="610" mass="66372">MGTIKRLALEKRAMTPHILTRALLPSSDKPTRDEASSKSALRLIDDIKENICWDSNNGSEMAVLGQGRHLGIDMEWRLQWRPDGAFFMEVRGAQLAYSWGYDGGGKDTSGWRAAPWHWSLDRSSAEASEEPQGFVWEADHTGVAQALELDDWEATLLCTWIKTGHWLHPEAQSLLDITLAPPVDATTADVQDVLQLQLTGGKVRAELTLSADKRWPVSVRLLVYGDEETWDLQSWQPLLNDRLFPSSIINCPAAGGKHTYMVTSSRVGPQQPVLFNLPTSATSGGVAPGVTFEEPRSKVPMQWVRSGHILVWPLVNSRQIGPFILDTGASGMVMTPAAAEELDLPAFGELWVAGVGGAVRSQFRQGESLTLGGMEMDAPLFMEMKLDGIVNGAEMPVAGIIGYDLLRHATLEVPARSQSLTDTSPFLYVAHPSRGACGAGGGGGGVGEEEEEEWWVPLRFVANVPHVAARFPRFGKLEEGQTAAEEEELFMLDSGAGGAQCIFHGRAVSRLELLESLPDSAGYARVRGVSDAEKGVGQSSGLRARTAQLDWLQLVGGHRFEDVKTMLPTDGGFDLSEHTCGMLCGDLLSTCGIIYDYPRRRICIQPVSPS</sequence>
<dbReference type="Proteomes" id="UP001190700">
    <property type="component" value="Unassembled WGS sequence"/>
</dbReference>
<keyword evidence="2" id="KW-1185">Reference proteome</keyword>
<dbReference type="AlphaFoldDB" id="A0AAE0C882"/>
<protein>
    <recommendedName>
        <fullName evidence="3">Peptidase A2 domain-containing protein</fullName>
    </recommendedName>
</protein>
<evidence type="ECO:0000313" key="2">
    <source>
        <dbReference type="Proteomes" id="UP001190700"/>
    </source>
</evidence>
<dbReference type="Pfam" id="PF13650">
    <property type="entry name" value="Asp_protease_2"/>
    <property type="match status" value="1"/>
</dbReference>
<dbReference type="InterPro" id="IPR021109">
    <property type="entry name" value="Peptidase_aspartic_dom_sf"/>
</dbReference>
<proteinExistence type="predicted"/>
<gene>
    <name evidence="1" type="ORF">CYMTET_40386</name>
</gene>
<organism evidence="1 2">
    <name type="scientific">Cymbomonas tetramitiformis</name>
    <dbReference type="NCBI Taxonomy" id="36881"/>
    <lineage>
        <taxon>Eukaryota</taxon>
        <taxon>Viridiplantae</taxon>
        <taxon>Chlorophyta</taxon>
        <taxon>Pyramimonadophyceae</taxon>
        <taxon>Pyramimonadales</taxon>
        <taxon>Pyramimonadaceae</taxon>
        <taxon>Cymbomonas</taxon>
    </lineage>
</organism>
<evidence type="ECO:0000313" key="1">
    <source>
        <dbReference type="EMBL" id="KAK3250232.1"/>
    </source>
</evidence>
<dbReference type="SUPFAM" id="SSF50630">
    <property type="entry name" value="Acid proteases"/>
    <property type="match status" value="1"/>
</dbReference>
<reference evidence="1 2" key="1">
    <citation type="journal article" date="2015" name="Genome Biol. Evol.">
        <title>Comparative Genomics of a Bacterivorous Green Alga Reveals Evolutionary Causalities and Consequences of Phago-Mixotrophic Mode of Nutrition.</title>
        <authorList>
            <person name="Burns J.A."/>
            <person name="Paasch A."/>
            <person name="Narechania A."/>
            <person name="Kim E."/>
        </authorList>
    </citation>
    <scope>NUCLEOTIDE SEQUENCE [LARGE SCALE GENOMIC DNA]</scope>
    <source>
        <strain evidence="1 2">PLY_AMNH</strain>
    </source>
</reference>